<organism evidence="2 3">
    <name type="scientific">Halomonas halmophila</name>
    <dbReference type="NCBI Taxonomy" id="252"/>
    <lineage>
        <taxon>Bacteria</taxon>
        <taxon>Pseudomonadati</taxon>
        <taxon>Pseudomonadota</taxon>
        <taxon>Gammaproteobacteria</taxon>
        <taxon>Oceanospirillales</taxon>
        <taxon>Halomonadaceae</taxon>
        <taxon>Halomonas</taxon>
    </lineage>
</organism>
<dbReference type="InterPro" id="IPR036381">
    <property type="entry name" value="Tus_dom1"/>
</dbReference>
<dbReference type="AlphaFoldDB" id="A0A4Y4F1N2"/>
<dbReference type="EMBL" id="BJOC01000019">
    <property type="protein sequence ID" value="GED22555.1"/>
    <property type="molecule type" value="Genomic_DNA"/>
</dbReference>
<protein>
    <recommendedName>
        <fullName evidence="4">DNA replication terminus site-binding protein</fullName>
    </recommendedName>
</protein>
<evidence type="ECO:0000256" key="1">
    <source>
        <dbReference type="SAM" id="MobiDB-lite"/>
    </source>
</evidence>
<dbReference type="Gene3D" id="3.50.14.10">
    <property type="entry name" value="Replication terminator Tus, domain 1 superfamily/Replication terminator Tus"/>
    <property type="match status" value="1"/>
</dbReference>
<sequence length="291" mass="32888">MMQAPEYRLLAELEAAFDQLVERTHCLVDAWQQSGAAAWSFDTPHADADWLKRALLDYWYEDGQDGRSTRRYVGIVAASDDVMVRLQEVNAAKRQLGHLIAEIRREVPGLIPEIKAVLPFRQPALHEHLSGAGLARLHLKQCWRAIPAADAEVTRVRLAWYSSGRSIKRISVYDAQRMLLELDTEAPHVRLQLEKLGGLPDSEPLAQVQQQAALMRANLFFKEPLADGHDRKAMNIALPLFIPSSSGQLPDINQPPATPPVQRTRARRSDARLEDTALLPSIRVYRYHDTR</sequence>
<name>A0A4Y4F1N2_9GAMM</name>
<proteinExistence type="predicted"/>
<dbReference type="Proteomes" id="UP000319812">
    <property type="component" value="Unassembled WGS sequence"/>
</dbReference>
<accession>A0A4Y4F1N2</accession>
<evidence type="ECO:0000313" key="3">
    <source>
        <dbReference type="Proteomes" id="UP000319812"/>
    </source>
</evidence>
<evidence type="ECO:0000313" key="2">
    <source>
        <dbReference type="EMBL" id="GED22555.1"/>
    </source>
</evidence>
<dbReference type="GO" id="GO:0003677">
    <property type="term" value="F:DNA binding"/>
    <property type="evidence" value="ECO:0007669"/>
    <property type="project" value="InterPro"/>
</dbReference>
<feature type="region of interest" description="Disordered" evidence="1">
    <location>
        <begin position="247"/>
        <end position="272"/>
    </location>
</feature>
<keyword evidence="3" id="KW-1185">Reference proteome</keyword>
<dbReference type="GO" id="GO:0006274">
    <property type="term" value="P:DNA replication termination"/>
    <property type="evidence" value="ECO:0007669"/>
    <property type="project" value="InterPro"/>
</dbReference>
<dbReference type="OrthoDB" id="6354133at2"/>
<reference evidence="2 3" key="1">
    <citation type="submission" date="2019-06" db="EMBL/GenBank/DDBJ databases">
        <title>Whole genome shotgun sequence of Halomonas halmophila NBRC 15537.</title>
        <authorList>
            <person name="Hosoyama A."/>
            <person name="Uohara A."/>
            <person name="Ohji S."/>
            <person name="Ichikawa N."/>
        </authorList>
    </citation>
    <scope>NUCLEOTIDE SEQUENCE [LARGE SCALE GENOMIC DNA]</scope>
    <source>
        <strain evidence="2 3">NBRC 15537</strain>
    </source>
</reference>
<comment type="caution">
    <text evidence="2">The sequence shown here is derived from an EMBL/GenBank/DDBJ whole genome shotgun (WGS) entry which is preliminary data.</text>
</comment>
<gene>
    <name evidence="2" type="ORF">HHA01_15320</name>
</gene>
<dbReference type="RefSeq" id="WP_141319400.1">
    <property type="nucleotide sequence ID" value="NZ_BJOC01000019.1"/>
</dbReference>
<evidence type="ECO:0008006" key="4">
    <source>
        <dbReference type="Google" id="ProtNLM"/>
    </source>
</evidence>
<dbReference type="GO" id="GO:0005737">
    <property type="term" value="C:cytoplasm"/>
    <property type="evidence" value="ECO:0007669"/>
    <property type="project" value="InterPro"/>
</dbReference>